<reference evidence="2 3" key="1">
    <citation type="journal article" date="2018" name="IMA Fungus">
        <title>IMA Genome-F 9: Draft genome sequence of Annulohypoxylon stygium, Aspergillus mulundensis, Berkeleyomyces basicola (syn. Thielaviopsis basicola), Ceratocystis smalleyi, two Cercospora beticola strains, Coleophoma cylindrospora, Fusarium fracticaudum, Phialophora cf. hyalina, and Morchella septimelata.</title>
        <authorList>
            <person name="Wingfield B.D."/>
            <person name="Bills G.F."/>
            <person name="Dong Y."/>
            <person name="Huang W."/>
            <person name="Nel W.J."/>
            <person name="Swalarsk-Parry B.S."/>
            <person name="Vaghefi N."/>
            <person name="Wilken P.M."/>
            <person name="An Z."/>
            <person name="de Beer Z.W."/>
            <person name="De Vos L."/>
            <person name="Chen L."/>
            <person name="Duong T.A."/>
            <person name="Gao Y."/>
            <person name="Hammerbacher A."/>
            <person name="Kikkert J.R."/>
            <person name="Li Y."/>
            <person name="Li H."/>
            <person name="Li K."/>
            <person name="Li Q."/>
            <person name="Liu X."/>
            <person name="Ma X."/>
            <person name="Naidoo K."/>
            <person name="Pethybridge S.J."/>
            <person name="Sun J."/>
            <person name="Steenkamp E.T."/>
            <person name="van der Nest M.A."/>
            <person name="van Wyk S."/>
            <person name="Wingfield M.J."/>
            <person name="Xiong C."/>
            <person name="Yue Q."/>
            <person name="Zhang X."/>
        </authorList>
    </citation>
    <scope>NUCLEOTIDE SEQUENCE [LARGE SCALE GENOMIC DNA]</scope>
    <source>
        <strain evidence="2 3">BP5796</strain>
    </source>
</reference>
<evidence type="ECO:0000256" key="1">
    <source>
        <dbReference type="SAM" id="MobiDB-lite"/>
    </source>
</evidence>
<dbReference type="EMBL" id="PDLN01000015">
    <property type="protein sequence ID" value="RDW65206.1"/>
    <property type="molecule type" value="Genomic_DNA"/>
</dbReference>
<organism evidence="2 3">
    <name type="scientific">Coleophoma crateriformis</name>
    <dbReference type="NCBI Taxonomy" id="565419"/>
    <lineage>
        <taxon>Eukaryota</taxon>
        <taxon>Fungi</taxon>
        <taxon>Dikarya</taxon>
        <taxon>Ascomycota</taxon>
        <taxon>Pezizomycotina</taxon>
        <taxon>Leotiomycetes</taxon>
        <taxon>Helotiales</taxon>
        <taxon>Dermateaceae</taxon>
        <taxon>Coleophoma</taxon>
    </lineage>
</organism>
<feature type="region of interest" description="Disordered" evidence="1">
    <location>
        <begin position="1"/>
        <end position="32"/>
    </location>
</feature>
<evidence type="ECO:0000313" key="3">
    <source>
        <dbReference type="Proteomes" id="UP000256328"/>
    </source>
</evidence>
<protein>
    <submittedName>
        <fullName evidence="2">Uncharacterized protein</fullName>
    </submittedName>
</protein>
<proteinExistence type="predicted"/>
<dbReference type="AlphaFoldDB" id="A0A3D8QTP2"/>
<sequence>MSRHHPPALRSDGSAISAMANAPSATPTSGRLPWYASVTNAPSATTRTNAWFAAERESVMHSTASSAPDWRRTGMAVRRL</sequence>
<evidence type="ECO:0000313" key="2">
    <source>
        <dbReference type="EMBL" id="RDW65206.1"/>
    </source>
</evidence>
<dbReference type="Proteomes" id="UP000256328">
    <property type="component" value="Unassembled WGS sequence"/>
</dbReference>
<accession>A0A3D8QTP2</accession>
<name>A0A3D8QTP2_9HELO</name>
<gene>
    <name evidence="2" type="ORF">BP5796_09898</name>
</gene>
<comment type="caution">
    <text evidence="2">The sequence shown here is derived from an EMBL/GenBank/DDBJ whole genome shotgun (WGS) entry which is preliminary data.</text>
</comment>
<keyword evidence="3" id="KW-1185">Reference proteome</keyword>